<feature type="region of interest" description="Disordered" evidence="1">
    <location>
        <begin position="170"/>
        <end position="190"/>
    </location>
</feature>
<dbReference type="SUPFAM" id="SSF88874">
    <property type="entry name" value="Receptor-binding domain of short tail fibre protein gp12"/>
    <property type="match status" value="1"/>
</dbReference>
<evidence type="ECO:0000256" key="1">
    <source>
        <dbReference type="SAM" id="MobiDB-lite"/>
    </source>
</evidence>
<dbReference type="AlphaFoldDB" id="A0A4V0YQF6"/>
<evidence type="ECO:0000313" key="3">
    <source>
        <dbReference type="Proteomes" id="UP000293296"/>
    </source>
</evidence>
<name>A0A4V0YQF6_9BACT</name>
<dbReference type="Proteomes" id="UP000293296">
    <property type="component" value="Chromosome"/>
</dbReference>
<sequence length="230" mass="23816">MTLIRRIIFLLALVLSVGHGQYSIAADGLSFNPTLITITSTGTIPVGTVIPWPSTSFPPDASRWLECNGQAVPSGSQYDRLRAAVGTNVPNYGDQFLRGTTTLSLVGTKVSDSIRSHTVYVPGQNAPVSGNLNSTGLSGSASPQSYSYQAVTGSQTVLTWVDGVPNLGQTQSPNMGWSNGSTSGGSVSGSLNSGSLTGTAYVSSQTGTYAGGSETAPVHTRVRYLIRAVP</sequence>
<dbReference type="InterPro" id="IPR037053">
    <property type="entry name" value="Phage_tail_collar_dom_sf"/>
</dbReference>
<dbReference type="KEGG" id="dcb:C3Y92_02290"/>
<keyword evidence="3" id="KW-1185">Reference proteome</keyword>
<organism evidence="2 3">
    <name type="scientific">Solidesulfovibrio carbinolicus</name>
    <dbReference type="NCBI Taxonomy" id="296842"/>
    <lineage>
        <taxon>Bacteria</taxon>
        <taxon>Pseudomonadati</taxon>
        <taxon>Thermodesulfobacteriota</taxon>
        <taxon>Desulfovibrionia</taxon>
        <taxon>Desulfovibrionales</taxon>
        <taxon>Desulfovibrionaceae</taxon>
        <taxon>Solidesulfovibrio</taxon>
    </lineage>
</organism>
<dbReference type="RefSeq" id="WP_129349122.1">
    <property type="nucleotide sequence ID" value="NZ_CP026538.1"/>
</dbReference>
<accession>A0A4V0YQF6</accession>
<evidence type="ECO:0000313" key="2">
    <source>
        <dbReference type="EMBL" id="QAZ66132.1"/>
    </source>
</evidence>
<protein>
    <submittedName>
        <fullName evidence="2">Phage tail protein</fullName>
    </submittedName>
</protein>
<dbReference type="EMBL" id="CP026538">
    <property type="protein sequence ID" value="QAZ66132.1"/>
    <property type="molecule type" value="Genomic_DNA"/>
</dbReference>
<dbReference type="Gene3D" id="3.90.1340.10">
    <property type="entry name" value="Phage tail collar domain"/>
    <property type="match status" value="1"/>
</dbReference>
<proteinExistence type="predicted"/>
<gene>
    <name evidence="2" type="ORF">C3Y92_02290</name>
</gene>
<reference evidence="2 3" key="1">
    <citation type="submission" date="2018-02" db="EMBL/GenBank/DDBJ databases">
        <title>Genome sequence of Desulfovibrio carbinolicus DSM 3852.</title>
        <authorList>
            <person name="Wilbanks E."/>
            <person name="Skennerton C.T."/>
            <person name="Orphan V.J."/>
        </authorList>
    </citation>
    <scope>NUCLEOTIDE SEQUENCE [LARGE SCALE GENOMIC DNA]</scope>
    <source>
        <strain evidence="2 3">DSM 3852</strain>
    </source>
</reference>
<dbReference type="OrthoDB" id="5450488at2"/>